<dbReference type="SMART" id="SM00793">
    <property type="entry name" value="AgrB"/>
    <property type="match status" value="1"/>
</dbReference>
<dbReference type="Proteomes" id="UP000192940">
    <property type="component" value="Chromosome I"/>
</dbReference>
<sequence>MMIETVALKIAEGIKRQVPEHKASVNILKHAIAIVLNIVLIISFTLIGSFITGNTKQALTALIGFALLRQFSGGFHLKTGAGCIIVTTVLFTGISFIELPVLYIQIFNIISLLLVGIFAPSRIEKQSRIPKIHYPKLRIISMLIVVSNVFIQSSTLAVSFLVQSLSLIYLKGGETHDTDR</sequence>
<name>A0A1X7HK71_9BACL</name>
<reference evidence="9 10" key="1">
    <citation type="submission" date="2017-04" db="EMBL/GenBank/DDBJ databases">
        <authorList>
            <person name="Afonso C.L."/>
            <person name="Miller P.J."/>
            <person name="Scott M.A."/>
            <person name="Spackman E."/>
            <person name="Goraichik I."/>
            <person name="Dimitrov K.M."/>
            <person name="Suarez D.L."/>
            <person name="Swayne D.E."/>
        </authorList>
    </citation>
    <scope>NUCLEOTIDE SEQUENCE [LARGE SCALE GENOMIC DNA]</scope>
    <source>
        <strain evidence="9 10">N3/975</strain>
    </source>
</reference>
<evidence type="ECO:0000256" key="7">
    <source>
        <dbReference type="ARBA" id="ARBA00023136"/>
    </source>
</evidence>
<feature type="transmembrane region" description="Helical" evidence="8">
    <location>
        <begin position="139"/>
        <end position="162"/>
    </location>
</feature>
<dbReference type="InterPro" id="IPR006741">
    <property type="entry name" value="AgrB"/>
</dbReference>
<feature type="transmembrane region" description="Helical" evidence="8">
    <location>
        <begin position="75"/>
        <end position="96"/>
    </location>
</feature>
<evidence type="ECO:0000256" key="4">
    <source>
        <dbReference type="ARBA" id="ARBA00022692"/>
    </source>
</evidence>
<evidence type="ECO:0000256" key="3">
    <source>
        <dbReference type="ARBA" id="ARBA00022670"/>
    </source>
</evidence>
<dbReference type="AlphaFoldDB" id="A0A1X7HK71"/>
<keyword evidence="10" id="KW-1185">Reference proteome</keyword>
<dbReference type="GO" id="GO:0008233">
    <property type="term" value="F:peptidase activity"/>
    <property type="evidence" value="ECO:0007669"/>
    <property type="project" value="UniProtKB-KW"/>
</dbReference>
<keyword evidence="7 8" id="KW-0472">Membrane</keyword>
<feature type="transmembrane region" description="Helical" evidence="8">
    <location>
        <begin position="102"/>
        <end position="119"/>
    </location>
</feature>
<keyword evidence="2" id="KW-0673">Quorum sensing</keyword>
<accession>A0A1X7HK71</accession>
<dbReference type="STRING" id="1313296.SAMN05661091_4179"/>
<dbReference type="GO" id="GO:0009372">
    <property type="term" value="P:quorum sensing"/>
    <property type="evidence" value="ECO:0007669"/>
    <property type="project" value="UniProtKB-KW"/>
</dbReference>
<dbReference type="EMBL" id="LT840184">
    <property type="protein sequence ID" value="SMF88213.1"/>
    <property type="molecule type" value="Genomic_DNA"/>
</dbReference>
<evidence type="ECO:0000256" key="1">
    <source>
        <dbReference type="ARBA" id="ARBA00022475"/>
    </source>
</evidence>
<keyword evidence="1" id="KW-1003">Cell membrane</keyword>
<evidence type="ECO:0000256" key="2">
    <source>
        <dbReference type="ARBA" id="ARBA00022654"/>
    </source>
</evidence>
<keyword evidence="5" id="KW-0378">Hydrolase</keyword>
<protein>
    <submittedName>
        <fullName evidence="9">Accessory gene regulator B</fullName>
    </submittedName>
</protein>
<keyword evidence="6 8" id="KW-1133">Transmembrane helix</keyword>
<organism evidence="9 10">
    <name type="scientific">Paenibacillus uliginis N3/975</name>
    <dbReference type="NCBI Taxonomy" id="1313296"/>
    <lineage>
        <taxon>Bacteria</taxon>
        <taxon>Bacillati</taxon>
        <taxon>Bacillota</taxon>
        <taxon>Bacilli</taxon>
        <taxon>Bacillales</taxon>
        <taxon>Paenibacillaceae</taxon>
        <taxon>Paenibacillus</taxon>
    </lineage>
</organism>
<dbReference type="GO" id="GO:0006508">
    <property type="term" value="P:proteolysis"/>
    <property type="evidence" value="ECO:0007669"/>
    <property type="project" value="UniProtKB-KW"/>
</dbReference>
<gene>
    <name evidence="9" type="ORF">SAMN05661091_4179</name>
</gene>
<feature type="transmembrane region" description="Helical" evidence="8">
    <location>
        <begin position="31"/>
        <end position="54"/>
    </location>
</feature>
<evidence type="ECO:0000313" key="10">
    <source>
        <dbReference type="Proteomes" id="UP000192940"/>
    </source>
</evidence>
<evidence type="ECO:0000256" key="6">
    <source>
        <dbReference type="ARBA" id="ARBA00022989"/>
    </source>
</evidence>
<dbReference type="Pfam" id="PF04647">
    <property type="entry name" value="AgrB"/>
    <property type="match status" value="1"/>
</dbReference>
<dbReference type="RefSeq" id="WP_244562774.1">
    <property type="nucleotide sequence ID" value="NZ_LT840184.1"/>
</dbReference>
<evidence type="ECO:0000256" key="5">
    <source>
        <dbReference type="ARBA" id="ARBA00022801"/>
    </source>
</evidence>
<evidence type="ECO:0000313" key="9">
    <source>
        <dbReference type="EMBL" id="SMF88213.1"/>
    </source>
</evidence>
<keyword evidence="4 8" id="KW-0812">Transmembrane</keyword>
<keyword evidence="3" id="KW-0645">Protease</keyword>
<proteinExistence type="predicted"/>
<dbReference type="GO" id="GO:0016020">
    <property type="term" value="C:membrane"/>
    <property type="evidence" value="ECO:0007669"/>
    <property type="project" value="InterPro"/>
</dbReference>
<evidence type="ECO:0000256" key="8">
    <source>
        <dbReference type="SAM" id="Phobius"/>
    </source>
</evidence>